<evidence type="ECO:0000313" key="2">
    <source>
        <dbReference type="Proteomes" id="UP000248882"/>
    </source>
</evidence>
<organism evidence="1 2">
    <name type="scientific">Algoriphagus chordae</name>
    <dbReference type="NCBI Taxonomy" id="237019"/>
    <lineage>
        <taxon>Bacteria</taxon>
        <taxon>Pseudomonadati</taxon>
        <taxon>Bacteroidota</taxon>
        <taxon>Cytophagia</taxon>
        <taxon>Cytophagales</taxon>
        <taxon>Cyclobacteriaceae</taxon>
        <taxon>Algoriphagus</taxon>
    </lineage>
</organism>
<reference evidence="1 2" key="1">
    <citation type="submission" date="2018-06" db="EMBL/GenBank/DDBJ databases">
        <title>Genomic Encyclopedia of Archaeal and Bacterial Type Strains, Phase II (KMG-II): from individual species to whole genera.</title>
        <authorList>
            <person name="Goeker M."/>
        </authorList>
    </citation>
    <scope>NUCLEOTIDE SEQUENCE [LARGE SCALE GENOMIC DNA]</scope>
    <source>
        <strain evidence="1 2">DSM 19830</strain>
    </source>
</reference>
<name>A0A2W7QTT0_9BACT</name>
<dbReference type="Proteomes" id="UP000248882">
    <property type="component" value="Unassembled WGS sequence"/>
</dbReference>
<dbReference type="GO" id="GO:0004519">
    <property type="term" value="F:endonuclease activity"/>
    <property type="evidence" value="ECO:0007669"/>
    <property type="project" value="InterPro"/>
</dbReference>
<evidence type="ECO:0000313" key="1">
    <source>
        <dbReference type="EMBL" id="PZX50556.1"/>
    </source>
</evidence>
<proteinExistence type="predicted"/>
<dbReference type="AlphaFoldDB" id="A0A2W7QTT0"/>
<protein>
    <submittedName>
        <fullName evidence="1">mRNA interferase HigB</fullName>
    </submittedName>
</protein>
<keyword evidence="2" id="KW-1185">Reference proteome</keyword>
<accession>A0A2W7QTT0</accession>
<dbReference type="EMBL" id="QKZT01000011">
    <property type="protein sequence ID" value="PZX50556.1"/>
    <property type="molecule type" value="Genomic_DNA"/>
</dbReference>
<dbReference type="GO" id="GO:0003723">
    <property type="term" value="F:RNA binding"/>
    <property type="evidence" value="ECO:0007669"/>
    <property type="project" value="InterPro"/>
</dbReference>
<dbReference type="InterPro" id="IPR018669">
    <property type="entry name" value="Toxin_HigB"/>
</dbReference>
<gene>
    <name evidence="1" type="ORF">LV85_02663</name>
</gene>
<sequence length="109" mass="12504">MYCYFCFKLRIISERTLVEFISKHPDAKAPLQRWVKIVKSLKLNNLNEIKLFFGSADVLASNRVIFNIGGNKFRLITGIHVASQGKQDIVYTIWIGTHSAYDKIDANKI</sequence>
<dbReference type="Pfam" id="PF09907">
    <property type="entry name" value="HigB_toxin"/>
    <property type="match status" value="1"/>
</dbReference>
<comment type="caution">
    <text evidence="1">The sequence shown here is derived from an EMBL/GenBank/DDBJ whole genome shotgun (WGS) entry which is preliminary data.</text>
</comment>
<dbReference type="GO" id="GO:0110001">
    <property type="term" value="C:toxin-antitoxin complex"/>
    <property type="evidence" value="ECO:0007669"/>
    <property type="project" value="InterPro"/>
</dbReference>